<dbReference type="EMBL" id="CP001825">
    <property type="protein sequence ID" value="ACZ41643.1"/>
    <property type="molecule type" value="Genomic_DNA"/>
</dbReference>
<dbReference type="Pfam" id="PF00467">
    <property type="entry name" value="KOW"/>
    <property type="match status" value="1"/>
</dbReference>
<dbReference type="InterPro" id="IPR041988">
    <property type="entry name" value="Ribosomal_uL24_KOW"/>
</dbReference>
<dbReference type="Pfam" id="PF17136">
    <property type="entry name" value="ribosomal_L24"/>
    <property type="match status" value="1"/>
</dbReference>
<evidence type="ECO:0000256" key="6">
    <source>
        <dbReference type="ARBA" id="ARBA00023274"/>
    </source>
</evidence>
<dbReference type="HAMAP" id="MF_01326_B">
    <property type="entry name" value="Ribosomal_uL24_B"/>
    <property type="match status" value="1"/>
</dbReference>
<name>D1CFD7_THET1</name>
<protein>
    <recommendedName>
        <fullName evidence="7 9">Large ribosomal subunit protein uL24</fullName>
    </recommendedName>
</protein>
<dbReference type="FunFam" id="2.30.30.30:FF:000004">
    <property type="entry name" value="50S ribosomal protein L24"/>
    <property type="match status" value="1"/>
</dbReference>
<evidence type="ECO:0000313" key="13">
    <source>
        <dbReference type="Proteomes" id="UP000000323"/>
    </source>
</evidence>
<keyword evidence="4 9" id="KW-0694">RNA-binding</keyword>
<keyword evidence="13" id="KW-1185">Reference proteome</keyword>
<feature type="domain" description="KOW" evidence="11">
    <location>
        <begin position="2"/>
        <end position="29"/>
    </location>
</feature>
<dbReference type="GO" id="GO:1990904">
    <property type="term" value="C:ribonucleoprotein complex"/>
    <property type="evidence" value="ECO:0007669"/>
    <property type="project" value="UniProtKB-KW"/>
</dbReference>
<keyword evidence="3 9" id="KW-0699">rRNA-binding</keyword>
<keyword evidence="6 9" id="KW-0687">Ribonucleoprotein</keyword>
<accession>D1CFD7</accession>
<dbReference type="eggNOG" id="COG0198">
    <property type="taxonomic scope" value="Bacteria"/>
</dbReference>
<dbReference type="STRING" id="525904.Tter_0726"/>
<dbReference type="InterPro" id="IPR008991">
    <property type="entry name" value="Translation_prot_SH3-like_sf"/>
</dbReference>
<keyword evidence="5 9" id="KW-0689">Ribosomal protein</keyword>
<sequence>MRIKRGDEVLVIAGKDKGKRGVVRRSIPSENRVVVEGVNIVKKHQRGRPGVQQAGIIEMESPIHVSNVMAVCPHCGAPTRVAIKRDEKGHKTRYCRRCNESIERS</sequence>
<evidence type="ECO:0000256" key="7">
    <source>
        <dbReference type="ARBA" id="ARBA00035206"/>
    </source>
</evidence>
<evidence type="ECO:0000256" key="1">
    <source>
        <dbReference type="ARBA" id="ARBA00004072"/>
    </source>
</evidence>
<dbReference type="Gene3D" id="2.30.30.30">
    <property type="match status" value="1"/>
</dbReference>
<dbReference type="SMART" id="SM00739">
    <property type="entry name" value="KOW"/>
    <property type="match status" value="1"/>
</dbReference>
<evidence type="ECO:0000259" key="11">
    <source>
        <dbReference type="SMART" id="SM00739"/>
    </source>
</evidence>
<evidence type="ECO:0000313" key="12">
    <source>
        <dbReference type="EMBL" id="ACZ41643.1"/>
    </source>
</evidence>
<evidence type="ECO:0000256" key="9">
    <source>
        <dbReference type="HAMAP-Rule" id="MF_01326"/>
    </source>
</evidence>
<dbReference type="NCBIfam" id="TIGR01079">
    <property type="entry name" value="rplX_bact"/>
    <property type="match status" value="1"/>
</dbReference>
<dbReference type="InterPro" id="IPR005825">
    <property type="entry name" value="Ribosomal_uL24_CS"/>
</dbReference>
<dbReference type="InterPro" id="IPR003256">
    <property type="entry name" value="Ribosomal_uL24"/>
</dbReference>
<dbReference type="InterPro" id="IPR005824">
    <property type="entry name" value="KOW"/>
</dbReference>
<comment type="function">
    <text evidence="1 9">One of two assembly initiator proteins, it binds directly to the 5'-end of the 23S rRNA, where it nucleates assembly of the 50S subunit.</text>
</comment>
<dbReference type="PROSITE" id="PS01108">
    <property type="entry name" value="RIBOSOMAL_L24"/>
    <property type="match status" value="1"/>
</dbReference>
<dbReference type="GO" id="GO:0005840">
    <property type="term" value="C:ribosome"/>
    <property type="evidence" value="ECO:0007669"/>
    <property type="project" value="UniProtKB-KW"/>
</dbReference>
<dbReference type="Proteomes" id="UP000000323">
    <property type="component" value="Chromosome 1"/>
</dbReference>
<comment type="subunit">
    <text evidence="9">Part of the 50S ribosomal subunit.</text>
</comment>
<dbReference type="CDD" id="cd06089">
    <property type="entry name" value="KOW_RPL26"/>
    <property type="match status" value="1"/>
</dbReference>
<evidence type="ECO:0000256" key="10">
    <source>
        <dbReference type="RuleBase" id="RU003477"/>
    </source>
</evidence>
<comment type="similarity">
    <text evidence="2 9 10">Belongs to the universal ribosomal protein uL24 family.</text>
</comment>
<dbReference type="AlphaFoldDB" id="D1CFD7"/>
<organism evidence="12 13">
    <name type="scientific">Thermobaculum terrenum (strain ATCC BAA-798 / CCMEE 7001 / YNP1)</name>
    <dbReference type="NCBI Taxonomy" id="525904"/>
    <lineage>
        <taxon>Bacteria</taxon>
        <taxon>Bacillati</taxon>
        <taxon>Chloroflexota</taxon>
        <taxon>Chloroflexia</taxon>
        <taxon>Candidatus Thermobaculales</taxon>
        <taxon>Candidatus Thermobaculaceae</taxon>
        <taxon>Thermobaculum</taxon>
    </lineage>
</organism>
<evidence type="ECO:0000256" key="8">
    <source>
        <dbReference type="ARBA" id="ARBA00058688"/>
    </source>
</evidence>
<evidence type="ECO:0000256" key="2">
    <source>
        <dbReference type="ARBA" id="ARBA00010618"/>
    </source>
</evidence>
<reference evidence="13" key="1">
    <citation type="journal article" date="2010" name="Stand. Genomic Sci.">
        <title>Complete genome sequence of 'Thermobaculum terrenum' type strain (YNP1).</title>
        <authorList>
            <person name="Kiss H."/>
            <person name="Cleland D."/>
            <person name="Lapidus A."/>
            <person name="Lucas S."/>
            <person name="Glavina Del Rio T."/>
            <person name="Nolan M."/>
            <person name="Tice H."/>
            <person name="Han C."/>
            <person name="Goodwin L."/>
            <person name="Pitluck S."/>
            <person name="Liolios K."/>
            <person name="Ivanova N."/>
            <person name="Mavromatis K."/>
            <person name="Ovchinnikova G."/>
            <person name="Pati A."/>
            <person name="Chen A."/>
            <person name="Palaniappan K."/>
            <person name="Land M."/>
            <person name="Hauser L."/>
            <person name="Chang Y."/>
            <person name="Jeffries C."/>
            <person name="Lu M."/>
            <person name="Brettin T."/>
            <person name="Detter J."/>
            <person name="Goker M."/>
            <person name="Tindall B."/>
            <person name="Beck B."/>
            <person name="McDermott T."/>
            <person name="Woyke T."/>
            <person name="Bristow J."/>
            <person name="Eisen J."/>
            <person name="Markowitz V."/>
            <person name="Hugenholtz P."/>
            <person name="Kyrpides N."/>
            <person name="Klenk H."/>
            <person name="Cheng J."/>
        </authorList>
    </citation>
    <scope>NUCLEOTIDE SEQUENCE [LARGE SCALE GENOMIC DNA]</scope>
    <source>
        <strain evidence="13">ATCC BAA-798 / YNP1</strain>
    </source>
</reference>
<dbReference type="InterPro" id="IPR057264">
    <property type="entry name" value="Ribosomal_uL24_C"/>
</dbReference>
<gene>
    <name evidence="9" type="primary">rplX</name>
    <name evidence="12" type="ordered locus">Tter_0726</name>
</gene>
<dbReference type="GO" id="GO:0019843">
    <property type="term" value="F:rRNA binding"/>
    <property type="evidence" value="ECO:0007669"/>
    <property type="project" value="UniProtKB-UniRule"/>
</dbReference>
<evidence type="ECO:0000256" key="3">
    <source>
        <dbReference type="ARBA" id="ARBA00022730"/>
    </source>
</evidence>
<dbReference type="SUPFAM" id="SSF50104">
    <property type="entry name" value="Translation proteins SH3-like domain"/>
    <property type="match status" value="1"/>
</dbReference>
<dbReference type="PANTHER" id="PTHR12903">
    <property type="entry name" value="MITOCHONDRIAL RIBOSOMAL PROTEIN L24"/>
    <property type="match status" value="1"/>
</dbReference>
<dbReference type="KEGG" id="ttr:Tter_0726"/>
<dbReference type="InterPro" id="IPR014722">
    <property type="entry name" value="Rib_uL2_dom2"/>
</dbReference>
<dbReference type="GO" id="GO:0003735">
    <property type="term" value="F:structural constituent of ribosome"/>
    <property type="evidence" value="ECO:0007669"/>
    <property type="project" value="InterPro"/>
</dbReference>
<evidence type="ECO:0000256" key="4">
    <source>
        <dbReference type="ARBA" id="ARBA00022884"/>
    </source>
</evidence>
<proteinExistence type="inferred from homology"/>
<evidence type="ECO:0000256" key="5">
    <source>
        <dbReference type="ARBA" id="ARBA00022980"/>
    </source>
</evidence>
<dbReference type="GO" id="GO:0006412">
    <property type="term" value="P:translation"/>
    <property type="evidence" value="ECO:0007669"/>
    <property type="project" value="UniProtKB-UniRule"/>
</dbReference>
<comment type="function">
    <text evidence="8 9">One of the proteins that surrounds the polypeptide exit tunnel on the outside of the subunit.</text>
</comment>
<dbReference type="HOGENOM" id="CLU_093315_2_0_0"/>